<evidence type="ECO:0000256" key="7">
    <source>
        <dbReference type="SAM" id="MobiDB-lite"/>
    </source>
</evidence>
<evidence type="ECO:0000256" key="4">
    <source>
        <dbReference type="ARBA" id="ARBA00022824"/>
    </source>
</evidence>
<evidence type="ECO:0000256" key="1">
    <source>
        <dbReference type="ARBA" id="ARBA00004173"/>
    </source>
</evidence>
<name>A0A0L0BMS3_LUCCU</name>
<dbReference type="STRING" id="7375.A0A0L0BMS3"/>
<feature type="region of interest" description="Disordered" evidence="7">
    <location>
        <begin position="384"/>
        <end position="441"/>
    </location>
</feature>
<dbReference type="InterPro" id="IPR029058">
    <property type="entry name" value="AB_hydrolase_fold"/>
</dbReference>
<dbReference type="SUPFAM" id="SSF53474">
    <property type="entry name" value="alpha/beta-Hydrolases"/>
    <property type="match status" value="1"/>
</dbReference>
<keyword evidence="5" id="KW-0496">Mitochondrion</keyword>
<dbReference type="PANTHER" id="PTHR48182:SF2">
    <property type="entry name" value="PROTEIN SERAC1"/>
    <property type="match status" value="1"/>
</dbReference>
<dbReference type="InterPro" id="IPR052374">
    <property type="entry name" value="SERAC1"/>
</dbReference>
<gene>
    <name evidence="8" type="ORF">FF38_00414</name>
</gene>
<evidence type="ECO:0000256" key="6">
    <source>
        <dbReference type="ARBA" id="ARBA00023136"/>
    </source>
</evidence>
<feature type="region of interest" description="Disordered" evidence="7">
    <location>
        <begin position="108"/>
        <end position="148"/>
    </location>
</feature>
<accession>A0A0L0BMS3</accession>
<keyword evidence="6" id="KW-0472">Membrane</keyword>
<feature type="compositionally biased region" description="Polar residues" evidence="7">
    <location>
        <begin position="61"/>
        <end position="76"/>
    </location>
</feature>
<feature type="region of interest" description="Disordered" evidence="7">
    <location>
        <begin position="282"/>
        <end position="311"/>
    </location>
</feature>
<reference evidence="8 9" key="1">
    <citation type="journal article" date="2015" name="Nat. Commun.">
        <title>Lucilia cuprina genome unlocks parasitic fly biology to underpin future interventions.</title>
        <authorList>
            <person name="Anstead C.A."/>
            <person name="Korhonen P.K."/>
            <person name="Young N.D."/>
            <person name="Hall R.S."/>
            <person name="Jex A.R."/>
            <person name="Murali S.C."/>
            <person name="Hughes D.S."/>
            <person name="Lee S.F."/>
            <person name="Perry T."/>
            <person name="Stroehlein A.J."/>
            <person name="Ansell B.R."/>
            <person name="Breugelmans B."/>
            <person name="Hofmann A."/>
            <person name="Qu J."/>
            <person name="Dugan S."/>
            <person name="Lee S.L."/>
            <person name="Chao H."/>
            <person name="Dinh H."/>
            <person name="Han Y."/>
            <person name="Doddapaneni H.V."/>
            <person name="Worley K.C."/>
            <person name="Muzny D.M."/>
            <person name="Ioannidis P."/>
            <person name="Waterhouse R.M."/>
            <person name="Zdobnov E.M."/>
            <person name="James P.J."/>
            <person name="Bagnall N.H."/>
            <person name="Kotze A.C."/>
            <person name="Gibbs R.A."/>
            <person name="Richards S."/>
            <person name="Batterham P."/>
            <person name="Gasser R.B."/>
        </authorList>
    </citation>
    <scope>NUCLEOTIDE SEQUENCE [LARGE SCALE GENOMIC DNA]</scope>
    <source>
        <strain evidence="8 9">LS</strain>
        <tissue evidence="8">Full body</tissue>
    </source>
</reference>
<dbReference type="EMBL" id="JRES01001712">
    <property type="protein sequence ID" value="KNC20564.1"/>
    <property type="molecule type" value="Genomic_DNA"/>
</dbReference>
<feature type="compositionally biased region" description="Basic residues" evidence="7">
    <location>
        <begin position="397"/>
        <end position="430"/>
    </location>
</feature>
<dbReference type="AlphaFoldDB" id="A0A0L0BMS3"/>
<dbReference type="GO" id="GO:0016020">
    <property type="term" value="C:membrane"/>
    <property type="evidence" value="ECO:0007669"/>
    <property type="project" value="UniProtKB-SubCell"/>
</dbReference>
<evidence type="ECO:0000313" key="9">
    <source>
        <dbReference type="Proteomes" id="UP000037069"/>
    </source>
</evidence>
<keyword evidence="4" id="KW-0256">Endoplasmic reticulum</keyword>
<protein>
    <recommendedName>
        <fullName evidence="10">Protein SERAC1</fullName>
    </recommendedName>
</protein>
<proteinExistence type="predicted"/>
<evidence type="ECO:0000256" key="5">
    <source>
        <dbReference type="ARBA" id="ARBA00023128"/>
    </source>
</evidence>
<dbReference type="OMA" id="WKRKEPR"/>
<evidence type="ECO:0000313" key="8">
    <source>
        <dbReference type="EMBL" id="KNC20564.1"/>
    </source>
</evidence>
<feature type="region of interest" description="Disordered" evidence="7">
    <location>
        <begin position="61"/>
        <end position="83"/>
    </location>
</feature>
<dbReference type="OrthoDB" id="5086500at2759"/>
<dbReference type="Gene3D" id="3.40.50.1820">
    <property type="entry name" value="alpha/beta hydrolase"/>
    <property type="match status" value="1"/>
</dbReference>
<feature type="compositionally biased region" description="Basic and acidic residues" evidence="7">
    <location>
        <begin position="482"/>
        <end position="499"/>
    </location>
</feature>
<comment type="subcellular location">
    <subcellularLocation>
        <location evidence="2">Endoplasmic reticulum</location>
    </subcellularLocation>
    <subcellularLocation>
        <location evidence="3">Membrane</location>
    </subcellularLocation>
    <subcellularLocation>
        <location evidence="1">Mitochondrion</location>
    </subcellularLocation>
</comment>
<dbReference type="PANTHER" id="PTHR48182">
    <property type="entry name" value="PROTEIN SERAC1"/>
    <property type="match status" value="1"/>
</dbReference>
<evidence type="ECO:0008006" key="10">
    <source>
        <dbReference type="Google" id="ProtNLM"/>
    </source>
</evidence>
<feature type="region of interest" description="Disordered" evidence="7">
    <location>
        <begin position="482"/>
        <end position="528"/>
    </location>
</feature>
<comment type="caution">
    <text evidence="8">The sequence shown here is derived from an EMBL/GenBank/DDBJ whole genome shotgun (WGS) entry which is preliminary data.</text>
</comment>
<evidence type="ECO:0000256" key="3">
    <source>
        <dbReference type="ARBA" id="ARBA00004370"/>
    </source>
</evidence>
<organism evidence="8 9">
    <name type="scientific">Lucilia cuprina</name>
    <name type="common">Green bottle fly</name>
    <name type="synonym">Australian sheep blowfly</name>
    <dbReference type="NCBI Taxonomy" id="7375"/>
    <lineage>
        <taxon>Eukaryota</taxon>
        <taxon>Metazoa</taxon>
        <taxon>Ecdysozoa</taxon>
        <taxon>Arthropoda</taxon>
        <taxon>Hexapoda</taxon>
        <taxon>Insecta</taxon>
        <taxon>Pterygota</taxon>
        <taxon>Neoptera</taxon>
        <taxon>Endopterygota</taxon>
        <taxon>Diptera</taxon>
        <taxon>Brachycera</taxon>
        <taxon>Muscomorpha</taxon>
        <taxon>Oestroidea</taxon>
        <taxon>Calliphoridae</taxon>
        <taxon>Luciliinae</taxon>
        <taxon>Lucilia</taxon>
    </lineage>
</organism>
<keyword evidence="9" id="KW-1185">Reference proteome</keyword>
<dbReference type="GO" id="GO:0005783">
    <property type="term" value="C:endoplasmic reticulum"/>
    <property type="evidence" value="ECO:0007669"/>
    <property type="project" value="UniProtKB-SubCell"/>
</dbReference>
<dbReference type="Proteomes" id="UP000037069">
    <property type="component" value="Unassembled WGS sequence"/>
</dbReference>
<dbReference type="GO" id="GO:0005739">
    <property type="term" value="C:mitochondrion"/>
    <property type="evidence" value="ECO:0007669"/>
    <property type="project" value="UniProtKB-SubCell"/>
</dbReference>
<sequence>METKKLTNDTIIKNNYDSIISDTNFNPTTTATMGFNDENSNSSCGTTITMSAIAKTMASTIASRDEQNNSTTTERSPLQKAESFGCDSSLMSCCSEDEETDNGEDIENAFENESDRENEIFYDSTNESEDYDGEPANKKRTENEEIPNYSEEDCGLSKLYLNDIEIDSKEEEQTVTELVNVTEKDKIMQVKENKSMRVAFGVILRLIFPLANGVVQGIKGIRDVRFLKVIRSIASSRQALTNLFAFAANTISLNLSSVQVSHRIEPILKLLKIRKSRDGIESLPDSPTLPNGPDALTPPSSPNSTAPLFSPFSPEPRYSLPNFPNNGKKLSIEEYVATKCCTLNILAEPPAGEPIRADIVFIHGLHGSLVNTWKQGLWENERRPVEFQRPPKPPVRPPKRPRHSRTSAVHPPHHKKRARFAHADVHHRHSHERDSIDEADDNNFSYICGEPKDIQICDGIEYSFPTFRLRMHDNGRLLQAEHDSKCQDDNKKSNDKDSTKNNNNNNTNDNKEQTRKGKSSKPSPNDPNYSRCWPGDWLPIDCPGVRVIALNYTTDQHLWRPLWKKKEPRSNLIQRAREMTELLIKQRVGYGHPIIWVGHSKGGLFIKQIIVDAWESGRPAAAPFWRSARGVFFYSVPHRGSHLASIKAPLLLRSVELIDIEKNNKYLVDLHRRFAGLYHLGHLKIEVFSFVETALTLMSVLYMRIVGVDSADPGFGDVCGIRLDHREICKPRSRDCILYKQLVNMINKVC</sequence>
<evidence type="ECO:0000256" key="2">
    <source>
        <dbReference type="ARBA" id="ARBA00004240"/>
    </source>
</evidence>